<evidence type="ECO:0000313" key="1">
    <source>
        <dbReference type="EMBL" id="QQP89866.1"/>
    </source>
</evidence>
<dbReference type="RefSeq" id="WP_201076624.1">
    <property type="nucleotide sequence ID" value="NZ_CP067420.1"/>
</dbReference>
<organism evidence="1 2">
    <name type="scientific">Skermanella cutis</name>
    <dbReference type="NCBI Taxonomy" id="2775420"/>
    <lineage>
        <taxon>Bacteria</taxon>
        <taxon>Pseudomonadati</taxon>
        <taxon>Pseudomonadota</taxon>
        <taxon>Alphaproteobacteria</taxon>
        <taxon>Rhodospirillales</taxon>
        <taxon>Azospirillaceae</taxon>
        <taxon>Skermanella</taxon>
    </lineage>
</organism>
<proteinExistence type="predicted"/>
<gene>
    <name evidence="1" type="ORF">IGS68_00870</name>
</gene>
<name>A0ABX7B9W1_9PROT</name>
<keyword evidence="2" id="KW-1185">Reference proteome</keyword>
<protein>
    <submittedName>
        <fullName evidence="1">Uncharacterized protein</fullName>
    </submittedName>
</protein>
<reference evidence="1" key="1">
    <citation type="submission" date="2021-02" db="EMBL/GenBank/DDBJ databases">
        <title>Skermanella TT6 skin isolate.</title>
        <authorList>
            <person name="Lee K."/>
            <person name="Ganzorig M."/>
        </authorList>
    </citation>
    <scope>NUCLEOTIDE SEQUENCE</scope>
    <source>
        <strain evidence="1">TT6</strain>
    </source>
</reference>
<dbReference type="EMBL" id="CP067420">
    <property type="protein sequence ID" value="QQP89866.1"/>
    <property type="molecule type" value="Genomic_DNA"/>
</dbReference>
<sequence>MDIDYRSLVVLFIALPADEQCQLADEVLHQADEFLVDGKAVVDYRVRRTPAGYSIRVSTSEPFVDDDE</sequence>
<accession>A0ABX7B9W1</accession>
<evidence type="ECO:0000313" key="2">
    <source>
        <dbReference type="Proteomes" id="UP000595197"/>
    </source>
</evidence>
<dbReference type="Proteomes" id="UP000595197">
    <property type="component" value="Chromosome"/>
</dbReference>